<reference evidence="1 2" key="1">
    <citation type="submission" date="2021-05" db="EMBL/GenBank/DDBJ databases">
        <title>Genome Assembly of Synthetic Allotetraploid Brassica napus Reveals Homoeologous Exchanges between Subgenomes.</title>
        <authorList>
            <person name="Davis J.T."/>
        </authorList>
    </citation>
    <scope>NUCLEOTIDE SEQUENCE [LARGE SCALE GENOMIC DNA]</scope>
    <source>
        <strain evidence="2">cv. Da-Ae</strain>
        <tissue evidence="1">Seedling</tissue>
    </source>
</reference>
<dbReference type="EMBL" id="JAGKQM010000011">
    <property type="protein sequence ID" value="KAH0901757.1"/>
    <property type="molecule type" value="Genomic_DNA"/>
</dbReference>
<sequence>RGRLSGPSDETPRFHLGFIYKKLGRSSSPAEVGLLRFWDASNVRRGGEFMGVDMLLLDCQASMMAATMNVNQLATHRGAMLKGTGYPDLWPSPSCREPLDVTKNFTFDVIAGILADMRKIFPFEFITWAVMK</sequence>
<name>A0ABQ8BAC6_BRANA</name>
<evidence type="ECO:0000313" key="1">
    <source>
        <dbReference type="EMBL" id="KAH0901757.1"/>
    </source>
</evidence>
<gene>
    <name evidence="1" type="ORF">HID58_041260</name>
</gene>
<proteinExistence type="predicted"/>
<organism evidence="1 2">
    <name type="scientific">Brassica napus</name>
    <name type="common">Rape</name>
    <dbReference type="NCBI Taxonomy" id="3708"/>
    <lineage>
        <taxon>Eukaryota</taxon>
        <taxon>Viridiplantae</taxon>
        <taxon>Streptophyta</taxon>
        <taxon>Embryophyta</taxon>
        <taxon>Tracheophyta</taxon>
        <taxon>Spermatophyta</taxon>
        <taxon>Magnoliopsida</taxon>
        <taxon>eudicotyledons</taxon>
        <taxon>Gunneridae</taxon>
        <taxon>Pentapetalae</taxon>
        <taxon>rosids</taxon>
        <taxon>malvids</taxon>
        <taxon>Brassicales</taxon>
        <taxon>Brassicaceae</taxon>
        <taxon>Brassiceae</taxon>
        <taxon>Brassica</taxon>
    </lineage>
</organism>
<comment type="caution">
    <text evidence="1">The sequence shown here is derived from an EMBL/GenBank/DDBJ whole genome shotgun (WGS) entry which is preliminary data.</text>
</comment>
<feature type="non-terminal residue" evidence="1">
    <location>
        <position position="1"/>
    </location>
</feature>
<keyword evidence="2" id="KW-1185">Reference proteome</keyword>
<accession>A0ABQ8BAC6</accession>
<dbReference type="Proteomes" id="UP000824890">
    <property type="component" value="Unassembled WGS sequence"/>
</dbReference>
<protein>
    <submittedName>
        <fullName evidence="1">Uncharacterized protein</fullName>
    </submittedName>
</protein>
<evidence type="ECO:0000313" key="2">
    <source>
        <dbReference type="Proteomes" id="UP000824890"/>
    </source>
</evidence>